<dbReference type="EMBL" id="RHJS01000002">
    <property type="protein sequence ID" value="RRK30585.1"/>
    <property type="molecule type" value="Genomic_DNA"/>
</dbReference>
<evidence type="ECO:0000313" key="3">
    <source>
        <dbReference type="Proteomes" id="UP000274920"/>
    </source>
</evidence>
<proteinExistence type="predicted"/>
<sequence>MKNWWYYHKWYVLCGVILFLIGIDIIGNNLGWFRDTPDLQIAYIGDHSLPEDIAASIENTFTSLAGDYNHDGKILVKINQFVSNISAGDAESLSYQQAAEIALIGDIDDCTSYFFLMEDPGKVQRDFQVLAMPDGSCPDEYDFSAEGKVIPWDFGLYLGRRCFYSRSKTLYAEECSQIWDTLQTDQTLTGG</sequence>
<dbReference type="RefSeq" id="WP_125126397.1">
    <property type="nucleotide sequence ID" value="NZ_RHJS01000002.1"/>
</dbReference>
<accession>A0A3R8KVE6</accession>
<comment type="caution">
    <text evidence="2">The sequence shown here is derived from an EMBL/GenBank/DDBJ whole genome shotgun (WGS) entry which is preliminary data.</text>
</comment>
<keyword evidence="1" id="KW-1133">Transmembrane helix</keyword>
<keyword evidence="1" id="KW-0472">Membrane</keyword>
<gene>
    <name evidence="2" type="ORF">EBB54_03715</name>
</gene>
<protein>
    <submittedName>
        <fullName evidence="2">Uncharacterized protein</fullName>
    </submittedName>
</protein>
<name>A0A3R8KVE6_9FIRM</name>
<reference evidence="2" key="1">
    <citation type="submission" date="2018-10" db="EMBL/GenBank/DDBJ databases">
        <title>Schaedlerella arabinophila gen. nov. sp. nov., isolated from the mouse intestinal tract and comparative analysis with the genome of the closely related altered Schaedler flora strain ASF502.</title>
        <authorList>
            <person name="Miyake S."/>
            <person name="Soh M."/>
            <person name="Seedorf H."/>
        </authorList>
    </citation>
    <scope>NUCLEOTIDE SEQUENCE [LARGE SCALE GENOMIC DNA]</scope>
    <source>
        <strain evidence="2">DSM 106076</strain>
    </source>
</reference>
<dbReference type="AlphaFoldDB" id="A0A3R8KVE6"/>
<keyword evidence="1" id="KW-0812">Transmembrane</keyword>
<evidence type="ECO:0000256" key="1">
    <source>
        <dbReference type="SAM" id="Phobius"/>
    </source>
</evidence>
<organism evidence="2 3">
    <name type="scientific">Schaedlerella arabinosiphila</name>
    <dbReference type="NCBI Taxonomy" id="2044587"/>
    <lineage>
        <taxon>Bacteria</taxon>
        <taxon>Bacillati</taxon>
        <taxon>Bacillota</taxon>
        <taxon>Clostridia</taxon>
        <taxon>Lachnospirales</taxon>
        <taxon>Lachnospiraceae</taxon>
        <taxon>Schaedlerella</taxon>
    </lineage>
</organism>
<dbReference type="Proteomes" id="UP000274920">
    <property type="component" value="Unassembled WGS sequence"/>
</dbReference>
<evidence type="ECO:0000313" key="2">
    <source>
        <dbReference type="EMBL" id="RRK30585.1"/>
    </source>
</evidence>
<feature type="transmembrane region" description="Helical" evidence="1">
    <location>
        <begin position="6"/>
        <end position="26"/>
    </location>
</feature>
<keyword evidence="3" id="KW-1185">Reference proteome</keyword>